<dbReference type="AlphaFoldDB" id="A0A4P2Q080"/>
<protein>
    <submittedName>
        <fullName evidence="1">Uncharacterized protein</fullName>
    </submittedName>
</protein>
<evidence type="ECO:0000313" key="2">
    <source>
        <dbReference type="Proteomes" id="UP000295781"/>
    </source>
</evidence>
<proteinExistence type="predicted"/>
<dbReference type="EMBL" id="CP012670">
    <property type="protein sequence ID" value="AUX22286.1"/>
    <property type="molecule type" value="Genomic_DNA"/>
</dbReference>
<evidence type="ECO:0000313" key="1">
    <source>
        <dbReference type="EMBL" id="AUX22286.1"/>
    </source>
</evidence>
<dbReference type="OrthoDB" id="6919284at2"/>
<dbReference type="Proteomes" id="UP000295781">
    <property type="component" value="Chromosome"/>
</dbReference>
<sequence>MGAKRANEATTGSSSIGASIVYVCRPLRGGEGGCELICPSCGFRREAPPEWGHAVAEWYERAGPGLLTCPSCGADRAVDRWEYDPPYGFSALGVRFWNWPRSARDSSKTWVRSSVID</sequence>
<name>A0A4P2Q080_SORCE</name>
<organism evidence="1 2">
    <name type="scientific">Sorangium cellulosum</name>
    <name type="common">Polyangium cellulosum</name>
    <dbReference type="NCBI Taxonomy" id="56"/>
    <lineage>
        <taxon>Bacteria</taxon>
        <taxon>Pseudomonadati</taxon>
        <taxon>Myxococcota</taxon>
        <taxon>Polyangia</taxon>
        <taxon>Polyangiales</taxon>
        <taxon>Polyangiaceae</taxon>
        <taxon>Sorangium</taxon>
    </lineage>
</organism>
<dbReference type="RefSeq" id="WP_129347476.1">
    <property type="nucleotide sequence ID" value="NZ_CP012670.1"/>
</dbReference>
<accession>A0A4P2Q080</accession>
<reference evidence="1 2" key="1">
    <citation type="submission" date="2015-09" db="EMBL/GenBank/DDBJ databases">
        <title>Sorangium comparison.</title>
        <authorList>
            <person name="Zaburannyi N."/>
            <person name="Bunk B."/>
            <person name="Overmann J."/>
            <person name="Mueller R."/>
        </authorList>
    </citation>
    <scope>NUCLEOTIDE SEQUENCE [LARGE SCALE GENOMIC DNA]</scope>
    <source>
        <strain evidence="1 2">So ceGT47</strain>
    </source>
</reference>
<gene>
    <name evidence="1" type="ORF">SOCEGT47_027870</name>
</gene>